<evidence type="ECO:0000313" key="2">
    <source>
        <dbReference type="EMBL" id="PZW30669.1"/>
    </source>
</evidence>
<dbReference type="AlphaFoldDB" id="A0A326U8D1"/>
<comment type="caution">
    <text evidence="2">The sequence shown here is derived from an EMBL/GenBank/DDBJ whole genome shotgun (WGS) entry which is preliminary data.</text>
</comment>
<organism evidence="2 3">
    <name type="scientific">Thermosporothrix hazakensis</name>
    <dbReference type="NCBI Taxonomy" id="644383"/>
    <lineage>
        <taxon>Bacteria</taxon>
        <taxon>Bacillati</taxon>
        <taxon>Chloroflexota</taxon>
        <taxon>Ktedonobacteria</taxon>
        <taxon>Ktedonobacterales</taxon>
        <taxon>Thermosporotrichaceae</taxon>
        <taxon>Thermosporothrix</taxon>
    </lineage>
</organism>
<dbReference type="EMBL" id="QKUF01000007">
    <property type="protein sequence ID" value="PZW30669.1"/>
    <property type="molecule type" value="Genomic_DNA"/>
</dbReference>
<feature type="compositionally biased region" description="Pro residues" evidence="1">
    <location>
        <begin position="163"/>
        <end position="186"/>
    </location>
</feature>
<feature type="region of interest" description="Disordered" evidence="1">
    <location>
        <begin position="155"/>
        <end position="188"/>
    </location>
</feature>
<name>A0A326U8D1_THEHA</name>
<sequence>MKPITGQYECEHRSGVGLDYFTSRIDRLTLYPNGRFLLTVQDRSRIANAAQSFLQGQQISHSVPETRYEGSYTQQEKLVSMQFDNGRQEQAQLSWNGEGLQIGKNYFQKVSDSTMLPPTHRVQKDMNDIAKGLKIAGTVGSFALKAAKTIQKTVQTVQENPVPQQPNQPPSPAPNTSPQTPPPTPQARPQGAIFCEMCGARCRPGKRFCNQCGAMLY</sequence>
<keyword evidence="3" id="KW-1185">Reference proteome</keyword>
<reference evidence="2 3" key="1">
    <citation type="submission" date="2018-06" db="EMBL/GenBank/DDBJ databases">
        <title>Genomic Encyclopedia of Archaeal and Bacterial Type Strains, Phase II (KMG-II): from individual species to whole genera.</title>
        <authorList>
            <person name="Goeker M."/>
        </authorList>
    </citation>
    <scope>NUCLEOTIDE SEQUENCE [LARGE SCALE GENOMIC DNA]</scope>
    <source>
        <strain evidence="2 3">ATCC BAA-1881</strain>
    </source>
</reference>
<gene>
    <name evidence="2" type="ORF">EI42_02643</name>
</gene>
<dbReference type="Proteomes" id="UP000248806">
    <property type="component" value="Unassembled WGS sequence"/>
</dbReference>
<evidence type="ECO:0000256" key="1">
    <source>
        <dbReference type="SAM" id="MobiDB-lite"/>
    </source>
</evidence>
<evidence type="ECO:0000313" key="3">
    <source>
        <dbReference type="Proteomes" id="UP000248806"/>
    </source>
</evidence>
<accession>A0A326U8D1</accession>
<dbReference type="RefSeq" id="WP_111322579.1">
    <property type="nucleotide sequence ID" value="NZ_BIFX01000001.1"/>
</dbReference>
<dbReference type="OrthoDB" id="157801at2"/>
<protein>
    <submittedName>
        <fullName evidence="2">Uncharacterized protein</fullName>
    </submittedName>
</protein>
<proteinExistence type="predicted"/>